<name>K1XU64_MARBU</name>
<proteinExistence type="predicted"/>
<reference evidence="2 3" key="1">
    <citation type="journal article" date="2012" name="BMC Genomics">
        <title>Sequencing the genome of Marssonina brunnea reveals fungus-poplar co-evolution.</title>
        <authorList>
            <person name="Zhu S."/>
            <person name="Cao Y.-Z."/>
            <person name="Jiang C."/>
            <person name="Tan B.-Y."/>
            <person name="Wang Z."/>
            <person name="Feng S."/>
            <person name="Zhang L."/>
            <person name="Su X.-H."/>
            <person name="Brejova B."/>
            <person name="Vinar T."/>
            <person name="Xu M."/>
            <person name="Wang M.-X."/>
            <person name="Zhang S.-G."/>
            <person name="Huang M.-R."/>
            <person name="Wu R."/>
            <person name="Zhou Y."/>
        </authorList>
    </citation>
    <scope>NUCLEOTIDE SEQUENCE [LARGE SCALE GENOMIC DNA]</scope>
    <source>
        <strain evidence="2 3">MB_m1</strain>
    </source>
</reference>
<dbReference type="InParanoid" id="K1XU64"/>
<feature type="compositionally biased region" description="Basic residues" evidence="1">
    <location>
        <begin position="134"/>
        <end position="147"/>
    </location>
</feature>
<sequence>MSSHEDDGPSPLTRIAQLESFVKQLRMAPRQRKCVLPDLDKFNDTSKLNYTDPSEWPIDSLNYVYRIRARHLAAWTLFRLFRPFRPVPRIFSTFGTFGPSSKPPSHVNGPSFRRPNRPFNSRTRSTTRAIAARQRARRYKAYRRSRG</sequence>
<evidence type="ECO:0000313" key="3">
    <source>
        <dbReference type="Proteomes" id="UP000006753"/>
    </source>
</evidence>
<accession>K1XU64</accession>
<gene>
    <name evidence="2" type="ORF">MBM_05438</name>
</gene>
<evidence type="ECO:0000256" key="1">
    <source>
        <dbReference type="SAM" id="MobiDB-lite"/>
    </source>
</evidence>
<keyword evidence="3" id="KW-1185">Reference proteome</keyword>
<organism evidence="2 3">
    <name type="scientific">Marssonina brunnea f. sp. multigermtubi (strain MB_m1)</name>
    <name type="common">Marssonina leaf spot fungus</name>
    <dbReference type="NCBI Taxonomy" id="1072389"/>
    <lineage>
        <taxon>Eukaryota</taxon>
        <taxon>Fungi</taxon>
        <taxon>Dikarya</taxon>
        <taxon>Ascomycota</taxon>
        <taxon>Pezizomycotina</taxon>
        <taxon>Leotiomycetes</taxon>
        <taxon>Helotiales</taxon>
        <taxon>Drepanopezizaceae</taxon>
        <taxon>Drepanopeziza</taxon>
    </lineage>
</organism>
<dbReference type="Proteomes" id="UP000006753">
    <property type="component" value="Unassembled WGS sequence"/>
</dbReference>
<dbReference type="KEGG" id="mbe:MBM_05438"/>
<feature type="compositionally biased region" description="Low complexity" evidence="1">
    <location>
        <begin position="121"/>
        <end position="133"/>
    </location>
</feature>
<dbReference type="EMBL" id="JH921439">
    <property type="protein sequence ID" value="EKD16144.1"/>
    <property type="molecule type" value="Genomic_DNA"/>
</dbReference>
<dbReference type="HOGENOM" id="CLU_1768493_0_0_1"/>
<dbReference type="AlphaFoldDB" id="K1XU64"/>
<protein>
    <submittedName>
        <fullName evidence="2">Uncharacterized protein</fullName>
    </submittedName>
</protein>
<evidence type="ECO:0000313" key="2">
    <source>
        <dbReference type="EMBL" id="EKD16144.1"/>
    </source>
</evidence>
<feature type="region of interest" description="Disordered" evidence="1">
    <location>
        <begin position="98"/>
        <end position="147"/>
    </location>
</feature>